<evidence type="ECO:0000259" key="10">
    <source>
        <dbReference type="Pfam" id="PF13231"/>
    </source>
</evidence>
<feature type="region of interest" description="Disordered" evidence="8">
    <location>
        <begin position="294"/>
        <end position="327"/>
    </location>
</feature>
<evidence type="ECO:0000256" key="8">
    <source>
        <dbReference type="SAM" id="MobiDB-lite"/>
    </source>
</evidence>
<accession>A0A4D4J5C0</accession>
<feature type="domain" description="Glycosyltransferase RgtA/B/C/D-like" evidence="10">
    <location>
        <begin position="84"/>
        <end position="247"/>
    </location>
</feature>
<feature type="transmembrane region" description="Helical" evidence="9">
    <location>
        <begin position="478"/>
        <end position="500"/>
    </location>
</feature>
<dbReference type="RefSeq" id="WP_137813431.1">
    <property type="nucleotide sequence ID" value="NZ_BJFL01000007.1"/>
</dbReference>
<dbReference type="OrthoDB" id="5241882at2"/>
<dbReference type="PANTHER" id="PTHR33908">
    <property type="entry name" value="MANNOSYLTRANSFERASE YKCB-RELATED"/>
    <property type="match status" value="1"/>
</dbReference>
<dbReference type="Pfam" id="PF13231">
    <property type="entry name" value="PMT_2"/>
    <property type="match status" value="1"/>
</dbReference>
<sequence>MTAAAEYVEETTAASPQAPATVDPRWHRIALAAICALAAVLYAWRIGSEGWGNPYYAAAVKSMSKNLTNFVFGSFDPAGVVTVDKPPMAFWPMVASTAIFGYHGWSVLLPQVLEGVAAVALLYAAVRRWAGTNVALLAALVLAVTPVTAAINRDSNPDTAMVLLLVAAAYAFTRAVDPRAGRGAATRWLALAGVFLGFGFVTKMLQAWIVVPAFALAYLVGVRTSIGRRVVDLLLAGVAMLVASMWWVALVAVWPSPKPYIGGSTDGTVLNLVFGYNGFGRILGQSFGRAGGGRGGAPGGLPGGPGGPAGAGVPGGPGGGSGSGGFGGGGGPFGGGAGITRMFGEQVGGQISWLLPLCLLVLVVAAVAGLRRTRATVPGAHDRLNPGQPDGAHERAGWFLWGGWLLVVGVVLSFAQGIFHPYYTTEMAPAVAALTAAGVAVLWRSYRRPGGTAWLLLPGAVVLTAAWAWVLISRDTAWYGWLRYAVAVVAVLAVVLLVAGRMPARGPALPRAATALGVVALLLAPAVWSAATAFGTGQAGGGAMAQAGPPGGAFGALRRGGQRPAQGGGFAGPSGAQAEEIVQELSRGQVPAQLRGALRGDLTDEQRRILGYAERNSGGASITLAVEGGAMAAESYIIGSDATVIGMGGFSGGDPAPTAEQLADWVRQEQLRFVLLGGRGERGGAGRDGTASGGRGGATASERTQWVEQHCTLVDPSAYGGTARPQPAQDQALPGPFGGGAQALYDCRAR</sequence>
<reference evidence="13" key="1">
    <citation type="submission" date="2019-04" db="EMBL/GenBank/DDBJ databases">
        <title>Draft genome sequence of Pseudonocardiaceae bacterium SL3-2-4.</title>
        <authorList>
            <person name="Ningsih F."/>
            <person name="Yokota A."/>
            <person name="Sakai Y."/>
            <person name="Nanatani K."/>
            <person name="Yabe S."/>
            <person name="Oetari A."/>
            <person name="Sjamsuridzal W."/>
        </authorList>
    </citation>
    <scope>NUCLEOTIDE SEQUENCE [LARGE SCALE GENOMIC DNA]</scope>
    <source>
        <strain evidence="13">SL3-2-4</strain>
    </source>
</reference>
<evidence type="ECO:0000259" key="11">
    <source>
        <dbReference type="Pfam" id="PF24878"/>
    </source>
</evidence>
<feature type="transmembrane region" description="Helical" evidence="9">
    <location>
        <begin position="427"/>
        <end position="446"/>
    </location>
</feature>
<feature type="transmembrane region" description="Helical" evidence="9">
    <location>
        <begin position="207"/>
        <end position="226"/>
    </location>
</feature>
<dbReference type="GO" id="GO:0005886">
    <property type="term" value="C:plasma membrane"/>
    <property type="evidence" value="ECO:0007669"/>
    <property type="project" value="UniProtKB-SubCell"/>
</dbReference>
<proteinExistence type="predicted"/>
<dbReference type="AlphaFoldDB" id="A0A4D4J5C0"/>
<dbReference type="GO" id="GO:0010041">
    <property type="term" value="P:response to iron(III) ion"/>
    <property type="evidence" value="ECO:0007669"/>
    <property type="project" value="TreeGrafter"/>
</dbReference>
<dbReference type="InterPro" id="IPR050297">
    <property type="entry name" value="LipidA_mod_glycosyltrf_83"/>
</dbReference>
<comment type="subcellular location">
    <subcellularLocation>
        <location evidence="1">Cell membrane</location>
        <topology evidence="1">Multi-pass membrane protein</topology>
    </subcellularLocation>
</comment>
<evidence type="ECO:0000256" key="4">
    <source>
        <dbReference type="ARBA" id="ARBA00022679"/>
    </source>
</evidence>
<protein>
    <submittedName>
        <fullName evidence="12">Membrane protein</fullName>
    </submittedName>
</protein>
<dbReference type="InterPro" id="IPR056785">
    <property type="entry name" value="YkcA/B-like_C"/>
</dbReference>
<evidence type="ECO:0000313" key="12">
    <source>
        <dbReference type="EMBL" id="GDY30292.1"/>
    </source>
</evidence>
<keyword evidence="13" id="KW-1185">Reference proteome</keyword>
<feature type="transmembrane region" description="Helical" evidence="9">
    <location>
        <begin position="133"/>
        <end position="151"/>
    </location>
</feature>
<feature type="transmembrane region" description="Helical" evidence="9">
    <location>
        <begin position="398"/>
        <end position="415"/>
    </location>
</feature>
<dbReference type="PANTHER" id="PTHR33908:SF3">
    <property type="entry name" value="UNDECAPRENYL PHOSPHATE-ALPHA-4-AMINO-4-DEOXY-L-ARABINOSE ARABINOSYL TRANSFERASE"/>
    <property type="match status" value="1"/>
</dbReference>
<dbReference type="GO" id="GO:0016763">
    <property type="term" value="F:pentosyltransferase activity"/>
    <property type="evidence" value="ECO:0007669"/>
    <property type="project" value="TreeGrafter"/>
</dbReference>
<dbReference type="InterPro" id="IPR038731">
    <property type="entry name" value="RgtA/B/C-like"/>
</dbReference>
<feature type="transmembrane region" description="Helical" evidence="9">
    <location>
        <begin position="512"/>
        <end position="531"/>
    </location>
</feature>
<keyword evidence="3" id="KW-0328">Glycosyltransferase</keyword>
<name>A0A4D4J5C0_9PSEU</name>
<organism evidence="12 13">
    <name type="scientific">Gandjariella thermophila</name>
    <dbReference type="NCBI Taxonomy" id="1931992"/>
    <lineage>
        <taxon>Bacteria</taxon>
        <taxon>Bacillati</taxon>
        <taxon>Actinomycetota</taxon>
        <taxon>Actinomycetes</taxon>
        <taxon>Pseudonocardiales</taxon>
        <taxon>Pseudonocardiaceae</taxon>
        <taxon>Gandjariella</taxon>
    </lineage>
</organism>
<comment type="caution">
    <text evidence="12">The sequence shown here is derived from an EMBL/GenBank/DDBJ whole genome shotgun (WGS) entry which is preliminary data.</text>
</comment>
<evidence type="ECO:0000256" key="2">
    <source>
        <dbReference type="ARBA" id="ARBA00022475"/>
    </source>
</evidence>
<evidence type="ECO:0000256" key="6">
    <source>
        <dbReference type="ARBA" id="ARBA00022989"/>
    </source>
</evidence>
<keyword evidence="6 9" id="KW-1133">Transmembrane helix</keyword>
<keyword evidence="2" id="KW-1003">Cell membrane</keyword>
<evidence type="ECO:0000256" key="5">
    <source>
        <dbReference type="ARBA" id="ARBA00022692"/>
    </source>
</evidence>
<dbReference type="EMBL" id="BJFL01000007">
    <property type="protein sequence ID" value="GDY30292.1"/>
    <property type="molecule type" value="Genomic_DNA"/>
</dbReference>
<evidence type="ECO:0000256" key="1">
    <source>
        <dbReference type="ARBA" id="ARBA00004651"/>
    </source>
</evidence>
<feature type="transmembrane region" description="Helical" evidence="9">
    <location>
        <begin position="351"/>
        <end position="370"/>
    </location>
</feature>
<keyword evidence="5 9" id="KW-0812">Transmembrane</keyword>
<evidence type="ECO:0000256" key="7">
    <source>
        <dbReference type="ARBA" id="ARBA00023136"/>
    </source>
</evidence>
<evidence type="ECO:0000256" key="9">
    <source>
        <dbReference type="SAM" id="Phobius"/>
    </source>
</evidence>
<feature type="transmembrane region" description="Helical" evidence="9">
    <location>
        <begin position="29"/>
        <end position="47"/>
    </location>
</feature>
<evidence type="ECO:0000313" key="13">
    <source>
        <dbReference type="Proteomes" id="UP000298860"/>
    </source>
</evidence>
<dbReference type="GO" id="GO:0009103">
    <property type="term" value="P:lipopolysaccharide biosynthetic process"/>
    <property type="evidence" value="ECO:0007669"/>
    <property type="project" value="UniProtKB-ARBA"/>
</dbReference>
<feature type="transmembrane region" description="Helical" evidence="9">
    <location>
        <begin position="233"/>
        <end position="254"/>
    </location>
</feature>
<feature type="domain" description="Putative mannosyltransferase YkcA/B-like C-terminal" evidence="11">
    <location>
        <begin position="610"/>
        <end position="710"/>
    </location>
</feature>
<feature type="transmembrane region" description="Helical" evidence="9">
    <location>
        <begin position="453"/>
        <end position="472"/>
    </location>
</feature>
<dbReference type="Proteomes" id="UP000298860">
    <property type="component" value="Unassembled WGS sequence"/>
</dbReference>
<gene>
    <name evidence="12" type="ORF">GTS_19250</name>
</gene>
<keyword evidence="4" id="KW-0808">Transferase</keyword>
<keyword evidence="7 9" id="KW-0472">Membrane</keyword>
<dbReference type="Pfam" id="PF24878">
    <property type="entry name" value="YkcB_C"/>
    <property type="match status" value="1"/>
</dbReference>
<evidence type="ECO:0000256" key="3">
    <source>
        <dbReference type="ARBA" id="ARBA00022676"/>
    </source>
</evidence>
<feature type="region of interest" description="Disordered" evidence="8">
    <location>
        <begin position="679"/>
        <end position="703"/>
    </location>
</feature>